<accession>A0A1S8LV82</accession>
<dbReference type="Proteomes" id="UP000190951">
    <property type="component" value="Chromosome"/>
</dbReference>
<dbReference type="InterPro" id="IPR025164">
    <property type="entry name" value="Toastrack_DUF4097"/>
</dbReference>
<evidence type="ECO:0000313" key="2">
    <source>
        <dbReference type="EMBL" id="URZ10334.1"/>
    </source>
</evidence>
<dbReference type="KEGG" id="crw:CROST_010420"/>
<evidence type="ECO:0000313" key="3">
    <source>
        <dbReference type="Proteomes" id="UP000190951"/>
    </source>
</evidence>
<dbReference type="RefSeq" id="WP_242953980.1">
    <property type="nucleotide sequence ID" value="NZ_CP096983.1"/>
</dbReference>
<feature type="domain" description="DUF4097" evidence="1">
    <location>
        <begin position="57"/>
        <end position="307"/>
    </location>
</feature>
<evidence type="ECO:0000259" key="1">
    <source>
        <dbReference type="Pfam" id="PF13349"/>
    </source>
</evidence>
<gene>
    <name evidence="2" type="ORF">CROST_010420</name>
</gene>
<organism evidence="2 3">
    <name type="scientific">Clostridium felsineum</name>
    <dbReference type="NCBI Taxonomy" id="36839"/>
    <lineage>
        <taxon>Bacteria</taxon>
        <taxon>Bacillati</taxon>
        <taxon>Bacillota</taxon>
        <taxon>Clostridia</taxon>
        <taxon>Eubacteriales</taxon>
        <taxon>Clostridiaceae</taxon>
        <taxon>Clostridium</taxon>
    </lineage>
</organism>
<reference evidence="2 3" key="1">
    <citation type="submission" date="2022-04" db="EMBL/GenBank/DDBJ databases">
        <title>Genome sequence of C. roseum typestrain.</title>
        <authorList>
            <person name="Poehlein A."/>
            <person name="Schoch T."/>
            <person name="Duerre P."/>
            <person name="Daniel R."/>
        </authorList>
    </citation>
    <scope>NUCLEOTIDE SEQUENCE [LARGE SCALE GENOMIC DNA]</scope>
    <source>
        <strain evidence="2 3">DSM 7320</strain>
    </source>
</reference>
<name>A0A1S8LV82_9CLOT</name>
<dbReference type="AlphaFoldDB" id="A0A1S8LV82"/>
<sequence>MIKLKINIKKIVLYLVGICLISYGIAMALSFGHGNLLKVSDKDYKVNESKELSTNSISRIYVDSSAADVYVSRGSKVNVTAQALGNVSSTSNNIPKLDCYKDGDTLYINFKRKGPSIHIFDFTNKSDVKLNITIPEAYKNNLEVYSSAGDTSIKDLSLNSMYAKLSAGSMDLENLNIAEKLTLNNSAGGIDGKSIVCKTSAIDASAGNIKLEDFSGDIQGRNSAGNTSISYSKFNNNVDFRSSAGNIKLTIPKDSKFKLDAYASAGDVDCDFPLSSTGSGAEKEVKGSVGESNNIIQLKNSAGNIDINN</sequence>
<dbReference type="Pfam" id="PF13349">
    <property type="entry name" value="DUF4097"/>
    <property type="match status" value="1"/>
</dbReference>
<dbReference type="STRING" id="84029.CROST_30580"/>
<dbReference type="EMBL" id="CP096983">
    <property type="protein sequence ID" value="URZ10334.1"/>
    <property type="molecule type" value="Genomic_DNA"/>
</dbReference>
<proteinExistence type="predicted"/>
<protein>
    <recommendedName>
        <fullName evidence="1">DUF4097 domain-containing protein</fullName>
    </recommendedName>
</protein>
<keyword evidence="3" id="KW-1185">Reference proteome</keyword>